<sequence>MTLLHPTLATTIIQGKHTRITAESSVVSFGGWRLDNNARDRFQVCHAMVGGNTGSTTNDGGRRLWGIEREDVQVGGAIKSWRSSFVRVLVLERSIQRQLLRAVLI</sequence>
<keyword evidence="2" id="KW-1185">Reference proteome</keyword>
<protein>
    <submittedName>
        <fullName evidence="1">Uncharacterized protein</fullName>
    </submittedName>
</protein>
<evidence type="ECO:0000313" key="2">
    <source>
        <dbReference type="Proteomes" id="UP000242715"/>
    </source>
</evidence>
<dbReference type="AlphaFoldDB" id="A0A2Z6NBL9"/>
<dbReference type="EMBL" id="DF973847">
    <property type="protein sequence ID" value="GAU41121.1"/>
    <property type="molecule type" value="Genomic_DNA"/>
</dbReference>
<evidence type="ECO:0000313" key="1">
    <source>
        <dbReference type="EMBL" id="GAU41121.1"/>
    </source>
</evidence>
<organism evidence="1 2">
    <name type="scientific">Trifolium subterraneum</name>
    <name type="common">Subterranean clover</name>
    <dbReference type="NCBI Taxonomy" id="3900"/>
    <lineage>
        <taxon>Eukaryota</taxon>
        <taxon>Viridiplantae</taxon>
        <taxon>Streptophyta</taxon>
        <taxon>Embryophyta</taxon>
        <taxon>Tracheophyta</taxon>
        <taxon>Spermatophyta</taxon>
        <taxon>Magnoliopsida</taxon>
        <taxon>eudicotyledons</taxon>
        <taxon>Gunneridae</taxon>
        <taxon>Pentapetalae</taxon>
        <taxon>rosids</taxon>
        <taxon>fabids</taxon>
        <taxon>Fabales</taxon>
        <taxon>Fabaceae</taxon>
        <taxon>Papilionoideae</taxon>
        <taxon>50 kb inversion clade</taxon>
        <taxon>NPAAA clade</taxon>
        <taxon>Hologalegina</taxon>
        <taxon>IRL clade</taxon>
        <taxon>Trifolieae</taxon>
        <taxon>Trifolium</taxon>
    </lineage>
</organism>
<reference evidence="2" key="1">
    <citation type="journal article" date="2017" name="Front. Plant Sci.">
        <title>Climate Clever Clovers: New Paradigm to Reduce the Environmental Footprint of Ruminants by Breeding Low Methanogenic Forages Utilizing Haplotype Variation.</title>
        <authorList>
            <person name="Kaur P."/>
            <person name="Appels R."/>
            <person name="Bayer P.E."/>
            <person name="Keeble-Gagnere G."/>
            <person name="Wang J."/>
            <person name="Hirakawa H."/>
            <person name="Shirasawa K."/>
            <person name="Vercoe P."/>
            <person name="Stefanova K."/>
            <person name="Durmic Z."/>
            <person name="Nichols P."/>
            <person name="Revell C."/>
            <person name="Isobe S.N."/>
            <person name="Edwards D."/>
            <person name="Erskine W."/>
        </authorList>
    </citation>
    <scope>NUCLEOTIDE SEQUENCE [LARGE SCALE GENOMIC DNA]</scope>
    <source>
        <strain evidence="2">cv. Daliak</strain>
    </source>
</reference>
<accession>A0A2Z6NBL9</accession>
<proteinExistence type="predicted"/>
<gene>
    <name evidence="1" type="ORF">TSUD_288110</name>
</gene>
<dbReference type="Proteomes" id="UP000242715">
    <property type="component" value="Unassembled WGS sequence"/>
</dbReference>
<name>A0A2Z6NBL9_TRISU</name>